<dbReference type="AlphaFoldDB" id="A0A0D2AHA4"/>
<dbReference type="RefSeq" id="XP_016216172.1">
    <property type="nucleotide sequence ID" value="XM_016355866.1"/>
</dbReference>
<keyword evidence="1" id="KW-0175">Coiled coil</keyword>
<feature type="region of interest" description="Disordered" evidence="2">
    <location>
        <begin position="249"/>
        <end position="426"/>
    </location>
</feature>
<feature type="compositionally biased region" description="Polar residues" evidence="2">
    <location>
        <begin position="312"/>
        <end position="325"/>
    </location>
</feature>
<feature type="compositionally biased region" description="Low complexity" evidence="2">
    <location>
        <begin position="252"/>
        <end position="281"/>
    </location>
</feature>
<dbReference type="InParanoid" id="A0A0D2AHA4"/>
<dbReference type="STRING" id="253628.A0A0D2AHA4"/>
<dbReference type="GeneID" id="27310742"/>
<accession>A0A0D2AHA4</accession>
<proteinExistence type="predicted"/>
<feature type="compositionally biased region" description="Basic and acidic residues" evidence="2">
    <location>
        <begin position="287"/>
        <end position="297"/>
    </location>
</feature>
<keyword evidence="5" id="KW-1185">Reference proteome</keyword>
<feature type="coiled-coil region" evidence="1">
    <location>
        <begin position="535"/>
        <end position="569"/>
    </location>
</feature>
<sequence length="640" mass="69987">MYTSGVLKTLSFRRKDDSNNKPGSPSAQRVNHIANCMRQDIDWTGSVLILDGTSSNDSRSRNSSIAEVMESDKTRYKLWPQVASGSSTAASFIDTKEQALAAGRSATSLSDTAIIQTTASGWPPRRGGSLLRRRNISVPELSGKDQIAENIMQPGEYADSPTIPGRPPLKKTNSDHPGHERSASAPGNWRESPFSVAILSSVAGPAIKTSPGKNSRNRLAPIEQPSHFNGIKPLSPIFSPTVEAKTPLTAIPRSPSRSESRSPAQSPVRSPARSPTRSPAPLFSPECRPENVVRLEDVPPPVPPKDTPSSPIRANTTVKRTQSTKTHVRGNLSFGSVTEIPPRSFPTLSVRPTPRAPPTAPTHDSPTSKSESSISPKQRVASPDLSMMDKSKPKKNSLRKQRSAPALPRAASEVSSSENKDVASGSILQSEAGDEALPMGLKPTEAVLVLPNSEKDIIRKQAIVQAEQFEILGSKLVTQLSRELRALDERCEYLRKTYKSLRAGRQKLHSRMIAYLKSDSLNFSKERLLKQQEALIELDASIDDWITKLERAENRRLRLRQKLLEHVAASMTLSTPTKAIHSQQQNLATPPRSPLRSTTTSPESVKEVDRKDVESIKIYADSVSLFNDIELAVTKMCEAC</sequence>
<evidence type="ECO:0000256" key="1">
    <source>
        <dbReference type="SAM" id="Coils"/>
    </source>
</evidence>
<feature type="compositionally biased region" description="Basic and acidic residues" evidence="2">
    <location>
        <begin position="172"/>
        <end position="182"/>
    </location>
</feature>
<dbReference type="Proteomes" id="UP000053259">
    <property type="component" value="Unassembled WGS sequence"/>
</dbReference>
<evidence type="ECO:0000256" key="2">
    <source>
        <dbReference type="SAM" id="MobiDB-lite"/>
    </source>
</evidence>
<feature type="compositionally biased region" description="Low complexity" evidence="2">
    <location>
        <begin position="594"/>
        <end position="603"/>
    </location>
</feature>
<feature type="region of interest" description="Disordered" evidence="2">
    <location>
        <begin position="155"/>
        <end position="190"/>
    </location>
</feature>
<feature type="region of interest" description="Disordered" evidence="2">
    <location>
        <begin position="575"/>
        <end position="608"/>
    </location>
</feature>
<organism evidence="4 5">
    <name type="scientific">Verruconis gallopava</name>
    <dbReference type="NCBI Taxonomy" id="253628"/>
    <lineage>
        <taxon>Eukaryota</taxon>
        <taxon>Fungi</taxon>
        <taxon>Dikarya</taxon>
        <taxon>Ascomycota</taxon>
        <taxon>Pezizomycotina</taxon>
        <taxon>Dothideomycetes</taxon>
        <taxon>Pleosporomycetidae</taxon>
        <taxon>Venturiales</taxon>
        <taxon>Sympoventuriaceae</taxon>
        <taxon>Verruconis</taxon>
    </lineage>
</organism>
<feature type="compositionally biased region" description="Low complexity" evidence="2">
    <location>
        <begin position="361"/>
        <end position="377"/>
    </location>
</feature>
<reference evidence="4 5" key="1">
    <citation type="submission" date="2015-01" db="EMBL/GenBank/DDBJ databases">
        <title>The Genome Sequence of Ochroconis gallopava CBS43764.</title>
        <authorList>
            <consortium name="The Broad Institute Genomics Platform"/>
            <person name="Cuomo C."/>
            <person name="de Hoog S."/>
            <person name="Gorbushina A."/>
            <person name="Stielow B."/>
            <person name="Teixiera M."/>
            <person name="Abouelleil A."/>
            <person name="Chapman S.B."/>
            <person name="Priest M."/>
            <person name="Young S.K."/>
            <person name="Wortman J."/>
            <person name="Nusbaum C."/>
            <person name="Birren B."/>
        </authorList>
    </citation>
    <scope>NUCLEOTIDE SEQUENCE [LARGE SCALE GENOMIC DNA]</scope>
    <source>
        <strain evidence="4 5">CBS 43764</strain>
    </source>
</reference>
<dbReference type="VEuPathDB" id="FungiDB:PV09_02769"/>
<dbReference type="HOGENOM" id="CLU_013725_1_0_1"/>
<dbReference type="Pfam" id="PF15456">
    <property type="entry name" value="Uds1"/>
    <property type="match status" value="1"/>
</dbReference>
<feature type="domain" description="Up-regulated during septation protein 1" evidence="3">
    <location>
        <begin position="458"/>
        <end position="573"/>
    </location>
</feature>
<dbReference type="EMBL" id="KN847535">
    <property type="protein sequence ID" value="KIW06303.1"/>
    <property type="molecule type" value="Genomic_DNA"/>
</dbReference>
<feature type="region of interest" description="Disordered" evidence="2">
    <location>
        <begin position="205"/>
        <end position="235"/>
    </location>
</feature>
<evidence type="ECO:0000313" key="4">
    <source>
        <dbReference type="EMBL" id="KIW06303.1"/>
    </source>
</evidence>
<feature type="compositionally biased region" description="Polar residues" evidence="2">
    <location>
        <begin position="575"/>
        <end position="588"/>
    </location>
</feature>
<dbReference type="InterPro" id="IPR029191">
    <property type="entry name" value="Uds1"/>
</dbReference>
<protein>
    <recommendedName>
        <fullName evidence="3">Up-regulated during septation protein 1 domain-containing protein</fullName>
    </recommendedName>
</protein>
<dbReference type="OrthoDB" id="5429395at2759"/>
<evidence type="ECO:0000313" key="5">
    <source>
        <dbReference type="Proteomes" id="UP000053259"/>
    </source>
</evidence>
<evidence type="ECO:0000259" key="3">
    <source>
        <dbReference type="Pfam" id="PF15456"/>
    </source>
</evidence>
<name>A0A0D2AHA4_9PEZI</name>
<gene>
    <name evidence="4" type="ORF">PV09_02769</name>
</gene>
<feature type="compositionally biased region" description="Basic residues" evidence="2">
    <location>
        <begin position="392"/>
        <end position="402"/>
    </location>
</feature>